<keyword evidence="3" id="KW-1185">Reference proteome</keyword>
<evidence type="ECO:0000313" key="3">
    <source>
        <dbReference type="Proteomes" id="UP000499080"/>
    </source>
</evidence>
<dbReference type="AlphaFoldDB" id="A0A4Y2FU16"/>
<dbReference type="EMBL" id="BGPR01175308">
    <property type="protein sequence ID" value="GBM44753.1"/>
    <property type="molecule type" value="Genomic_DNA"/>
</dbReference>
<reference evidence="2 3" key="1">
    <citation type="journal article" date="2019" name="Sci. Rep.">
        <title>Orb-weaving spider Araneus ventricosus genome elucidates the spidroin gene catalogue.</title>
        <authorList>
            <person name="Kono N."/>
            <person name="Nakamura H."/>
            <person name="Ohtoshi R."/>
            <person name="Moran D.A.P."/>
            <person name="Shinohara A."/>
            <person name="Yoshida Y."/>
            <person name="Fujiwara M."/>
            <person name="Mori M."/>
            <person name="Tomita M."/>
            <person name="Arakawa K."/>
        </authorList>
    </citation>
    <scope>NUCLEOTIDE SEQUENCE [LARGE SCALE GENOMIC DNA]</scope>
</reference>
<dbReference type="OrthoDB" id="7607518at2759"/>
<evidence type="ECO:0000313" key="1">
    <source>
        <dbReference type="EMBL" id="GBM43721.1"/>
    </source>
</evidence>
<dbReference type="Proteomes" id="UP000499080">
    <property type="component" value="Unassembled WGS sequence"/>
</dbReference>
<sequence length="135" mass="15147">MGLDVDNYDIDELVEEHSQELTTGELIELHWVSQQEVVEESLSEEEGITSKQQSSGAIRERLKAWEAVALYIEKHYPKKTMNFRATNIFKGSYHGVNGPITASNPEYDSELKAAVFDYARSKGIRVGDINGPQAT</sequence>
<protein>
    <submittedName>
        <fullName evidence="2">Uncharacterized protein</fullName>
    </submittedName>
</protein>
<feature type="non-terminal residue" evidence="2">
    <location>
        <position position="135"/>
    </location>
</feature>
<comment type="caution">
    <text evidence="2">The sequence shown here is derived from an EMBL/GenBank/DDBJ whole genome shotgun (WGS) entry which is preliminary data.</text>
</comment>
<evidence type="ECO:0000313" key="2">
    <source>
        <dbReference type="EMBL" id="GBM44753.1"/>
    </source>
</evidence>
<proteinExistence type="predicted"/>
<organism evidence="2 3">
    <name type="scientific">Araneus ventricosus</name>
    <name type="common">Orbweaver spider</name>
    <name type="synonym">Epeira ventricosa</name>
    <dbReference type="NCBI Taxonomy" id="182803"/>
    <lineage>
        <taxon>Eukaryota</taxon>
        <taxon>Metazoa</taxon>
        <taxon>Ecdysozoa</taxon>
        <taxon>Arthropoda</taxon>
        <taxon>Chelicerata</taxon>
        <taxon>Arachnida</taxon>
        <taxon>Araneae</taxon>
        <taxon>Araneomorphae</taxon>
        <taxon>Entelegynae</taxon>
        <taxon>Araneoidea</taxon>
        <taxon>Araneidae</taxon>
        <taxon>Araneus</taxon>
    </lineage>
</organism>
<accession>A0A4Y2FU16</accession>
<name>A0A4Y2FU16_ARAVE</name>
<gene>
    <name evidence="1" type="ORF">AVEN_23050_1</name>
    <name evidence="2" type="ORF">AVEN_249117_1</name>
</gene>
<dbReference type="EMBL" id="BGPR01174970">
    <property type="protein sequence ID" value="GBM43721.1"/>
    <property type="molecule type" value="Genomic_DNA"/>
</dbReference>